<evidence type="ECO:0000313" key="2">
    <source>
        <dbReference type="EMBL" id="SBT10682.1"/>
    </source>
</evidence>
<keyword evidence="3" id="KW-1185">Reference proteome</keyword>
<accession>A0A1A8Y0Z0</accession>
<evidence type="ECO:0000259" key="1">
    <source>
        <dbReference type="Pfam" id="PF18925"/>
    </source>
</evidence>
<gene>
    <name evidence="2" type="ORF">PROAA_610042</name>
</gene>
<organism evidence="2 3">
    <name type="scientific">Candidatus Propionivibrio aalborgensis</name>
    <dbReference type="NCBI Taxonomy" id="1860101"/>
    <lineage>
        <taxon>Bacteria</taxon>
        <taxon>Pseudomonadati</taxon>
        <taxon>Pseudomonadota</taxon>
        <taxon>Betaproteobacteria</taxon>
        <taxon>Rhodocyclales</taxon>
        <taxon>Rhodocyclaceae</taxon>
        <taxon>Propionivibrio</taxon>
    </lineage>
</organism>
<dbReference type="Pfam" id="PF18925">
    <property type="entry name" value="DUF5675"/>
    <property type="match status" value="1"/>
</dbReference>
<feature type="domain" description="DUF5675" evidence="1">
    <location>
        <begin position="32"/>
        <end position="142"/>
    </location>
</feature>
<dbReference type="AlphaFoldDB" id="A0A1A8Y0Z0"/>
<dbReference type="InterPro" id="IPR043732">
    <property type="entry name" value="DUF5675"/>
</dbReference>
<dbReference type="RefSeq" id="WP_245664307.1">
    <property type="nucleotide sequence ID" value="NZ_FLQY01000364.1"/>
</dbReference>
<name>A0A1A8Y0Z0_9RHOO</name>
<proteinExistence type="predicted"/>
<evidence type="ECO:0000313" key="3">
    <source>
        <dbReference type="Proteomes" id="UP000199600"/>
    </source>
</evidence>
<dbReference type="Proteomes" id="UP000199600">
    <property type="component" value="Unassembled WGS sequence"/>
</dbReference>
<dbReference type="EMBL" id="FLQY01000364">
    <property type="protein sequence ID" value="SBT10682.1"/>
    <property type="molecule type" value="Genomic_DNA"/>
</dbReference>
<sequence length="160" mass="17980">MFAPPSMDDYLSPIELFLVREVDMEPRNGRSGYTLGRLYYGANPDGKIFTREDQDRRLEEGGAKEFSATAIPISRYEMYLYDTMLFGDIPVFKDVPGFSYCGIQPKSGNESLLGCVEVGEYRTLNGVSCSEGVLHKLRAMMSKAKADGRKVFCTITRETK</sequence>
<reference evidence="2 3" key="1">
    <citation type="submission" date="2016-06" db="EMBL/GenBank/DDBJ databases">
        <authorList>
            <person name="Kjaerup R.B."/>
            <person name="Dalgaard T.S."/>
            <person name="Juul-Madsen H.R."/>
        </authorList>
    </citation>
    <scope>NUCLEOTIDE SEQUENCE [LARGE SCALE GENOMIC DNA]</scope>
    <source>
        <strain evidence="2">2</strain>
    </source>
</reference>
<protein>
    <recommendedName>
        <fullName evidence="1">DUF5675 domain-containing protein</fullName>
    </recommendedName>
</protein>